<feature type="domain" description="Histidine kinase" evidence="13">
    <location>
        <begin position="282"/>
        <end position="513"/>
    </location>
</feature>
<dbReference type="GO" id="GO:0000155">
    <property type="term" value="F:phosphorelay sensor kinase activity"/>
    <property type="evidence" value="ECO:0007669"/>
    <property type="project" value="InterPro"/>
</dbReference>
<dbReference type="GO" id="GO:0006355">
    <property type="term" value="P:regulation of DNA-templated transcription"/>
    <property type="evidence" value="ECO:0007669"/>
    <property type="project" value="InterPro"/>
</dbReference>
<evidence type="ECO:0000256" key="8">
    <source>
        <dbReference type="ARBA" id="ARBA00022840"/>
    </source>
</evidence>
<keyword evidence="4 10" id="KW-0597">Phosphoprotein</keyword>
<evidence type="ECO:0000256" key="4">
    <source>
        <dbReference type="ARBA" id="ARBA00022553"/>
    </source>
</evidence>
<protein>
    <recommendedName>
        <fullName evidence="3">histidine kinase</fullName>
        <ecNumber evidence="3">2.7.13.3</ecNumber>
    </recommendedName>
</protein>
<dbReference type="InterPro" id="IPR004358">
    <property type="entry name" value="Sig_transdc_His_kin-like_C"/>
</dbReference>
<dbReference type="CDD" id="cd00130">
    <property type="entry name" value="PAS"/>
    <property type="match status" value="2"/>
</dbReference>
<dbReference type="Proteomes" id="UP000198802">
    <property type="component" value="Unassembled WGS sequence"/>
</dbReference>
<keyword evidence="8" id="KW-0067">ATP-binding</keyword>
<dbReference type="Pfam" id="PF13426">
    <property type="entry name" value="PAS_9"/>
    <property type="match status" value="1"/>
</dbReference>
<dbReference type="SMART" id="SM00091">
    <property type="entry name" value="PAS"/>
    <property type="match status" value="2"/>
</dbReference>
<name>A0A0S4QYS4_9ACTN</name>
<feature type="domain" description="PAS" evidence="15">
    <location>
        <begin position="126"/>
        <end position="180"/>
    </location>
</feature>
<feature type="domain" description="PAS" evidence="15">
    <location>
        <begin position="12"/>
        <end position="58"/>
    </location>
</feature>
<dbReference type="InterPro" id="IPR005467">
    <property type="entry name" value="His_kinase_dom"/>
</dbReference>
<dbReference type="SMART" id="SM00448">
    <property type="entry name" value="REC"/>
    <property type="match status" value="1"/>
</dbReference>
<organism evidence="17 18">
    <name type="scientific">Parafrankia irregularis</name>
    <dbReference type="NCBI Taxonomy" id="795642"/>
    <lineage>
        <taxon>Bacteria</taxon>
        <taxon>Bacillati</taxon>
        <taxon>Actinomycetota</taxon>
        <taxon>Actinomycetes</taxon>
        <taxon>Frankiales</taxon>
        <taxon>Frankiaceae</taxon>
        <taxon>Parafrankia</taxon>
    </lineage>
</organism>
<dbReference type="SUPFAM" id="SSF55874">
    <property type="entry name" value="ATPase domain of HSP90 chaperone/DNA topoisomerase II/histidine kinase"/>
    <property type="match status" value="1"/>
</dbReference>
<dbReference type="Gene3D" id="3.30.450.20">
    <property type="entry name" value="PAS domain"/>
    <property type="match status" value="2"/>
</dbReference>
<accession>A0A0S4QYS4</accession>
<dbReference type="PRINTS" id="PR00344">
    <property type="entry name" value="BCTRLSENSOR"/>
</dbReference>
<dbReference type="PANTHER" id="PTHR43065:SF42">
    <property type="entry name" value="TWO-COMPONENT SENSOR PPRA"/>
    <property type="match status" value="1"/>
</dbReference>
<comment type="catalytic activity">
    <reaction evidence="1">
        <text>ATP + protein L-histidine = ADP + protein N-phospho-L-histidine.</text>
        <dbReference type="EC" id="2.7.13.3"/>
    </reaction>
</comment>
<dbReference type="SMART" id="SM00388">
    <property type="entry name" value="HisKA"/>
    <property type="match status" value="1"/>
</dbReference>
<keyword evidence="6" id="KW-0547">Nucleotide-binding</keyword>
<dbReference type="EC" id="2.7.13.3" evidence="3"/>
<dbReference type="NCBIfam" id="TIGR00229">
    <property type="entry name" value="sensory_box"/>
    <property type="match status" value="2"/>
</dbReference>
<feature type="domain" description="Response regulatory" evidence="14">
    <location>
        <begin position="533"/>
        <end position="649"/>
    </location>
</feature>
<comment type="subcellular location">
    <subcellularLocation>
        <location evidence="2">Cell membrane</location>
    </subcellularLocation>
</comment>
<dbReference type="SUPFAM" id="SSF47384">
    <property type="entry name" value="Homodimeric domain of signal transducing histidine kinase"/>
    <property type="match status" value="1"/>
</dbReference>
<dbReference type="InterPro" id="IPR036097">
    <property type="entry name" value="HisK_dim/P_sf"/>
</dbReference>
<keyword evidence="5" id="KW-0808">Transferase</keyword>
<dbReference type="PANTHER" id="PTHR43065">
    <property type="entry name" value="SENSOR HISTIDINE KINASE"/>
    <property type="match status" value="1"/>
</dbReference>
<dbReference type="Gene3D" id="1.10.287.130">
    <property type="match status" value="1"/>
</dbReference>
<gene>
    <name evidence="17" type="ORF">Ga0074812_13754</name>
</gene>
<reference evidence="18" key="1">
    <citation type="submission" date="2015-11" db="EMBL/GenBank/DDBJ databases">
        <authorList>
            <person name="Varghese N."/>
        </authorList>
    </citation>
    <scope>NUCLEOTIDE SEQUENCE [LARGE SCALE GENOMIC DNA]</scope>
    <source>
        <strain evidence="18">DSM 45899</strain>
    </source>
</reference>
<dbReference type="SUPFAM" id="SSF52172">
    <property type="entry name" value="CheY-like"/>
    <property type="match status" value="1"/>
</dbReference>
<proteinExistence type="predicted"/>
<dbReference type="GO" id="GO:0005524">
    <property type="term" value="F:ATP binding"/>
    <property type="evidence" value="ECO:0007669"/>
    <property type="project" value="UniProtKB-KW"/>
</dbReference>
<evidence type="ECO:0000259" key="16">
    <source>
        <dbReference type="PROSITE" id="PS50113"/>
    </source>
</evidence>
<evidence type="ECO:0000259" key="14">
    <source>
        <dbReference type="PROSITE" id="PS50110"/>
    </source>
</evidence>
<evidence type="ECO:0000313" key="18">
    <source>
        <dbReference type="Proteomes" id="UP000198802"/>
    </source>
</evidence>
<dbReference type="InterPro" id="IPR000014">
    <property type="entry name" value="PAS"/>
</dbReference>
<dbReference type="Pfam" id="PF02518">
    <property type="entry name" value="HATPase_c"/>
    <property type="match status" value="1"/>
</dbReference>
<evidence type="ECO:0000256" key="7">
    <source>
        <dbReference type="ARBA" id="ARBA00022777"/>
    </source>
</evidence>
<keyword evidence="11" id="KW-0175">Coiled coil</keyword>
<dbReference type="Pfam" id="PF00989">
    <property type="entry name" value="PAS"/>
    <property type="match status" value="1"/>
</dbReference>
<dbReference type="InterPro" id="IPR035965">
    <property type="entry name" value="PAS-like_dom_sf"/>
</dbReference>
<dbReference type="InterPro" id="IPR003594">
    <property type="entry name" value="HATPase_dom"/>
</dbReference>
<evidence type="ECO:0000259" key="13">
    <source>
        <dbReference type="PROSITE" id="PS50109"/>
    </source>
</evidence>
<keyword evidence="7" id="KW-0418">Kinase</keyword>
<evidence type="ECO:0000256" key="11">
    <source>
        <dbReference type="SAM" id="Coils"/>
    </source>
</evidence>
<evidence type="ECO:0000256" key="3">
    <source>
        <dbReference type="ARBA" id="ARBA00012438"/>
    </source>
</evidence>
<dbReference type="CDD" id="cd00082">
    <property type="entry name" value="HisKA"/>
    <property type="match status" value="1"/>
</dbReference>
<dbReference type="Pfam" id="PF00072">
    <property type="entry name" value="Response_reg"/>
    <property type="match status" value="1"/>
</dbReference>
<feature type="domain" description="PAC" evidence="16">
    <location>
        <begin position="203"/>
        <end position="253"/>
    </location>
</feature>
<evidence type="ECO:0000256" key="1">
    <source>
        <dbReference type="ARBA" id="ARBA00000085"/>
    </source>
</evidence>
<feature type="modified residue" description="4-aspartylphosphate" evidence="10">
    <location>
        <position position="584"/>
    </location>
</feature>
<feature type="region of interest" description="Disordered" evidence="12">
    <location>
        <begin position="652"/>
        <end position="679"/>
    </location>
</feature>
<dbReference type="SMART" id="SM00387">
    <property type="entry name" value="HATPase_c"/>
    <property type="match status" value="1"/>
</dbReference>
<dbReference type="InterPro" id="IPR011006">
    <property type="entry name" value="CheY-like_superfamily"/>
</dbReference>
<dbReference type="PROSITE" id="PS50109">
    <property type="entry name" value="HIS_KIN"/>
    <property type="match status" value="1"/>
</dbReference>
<dbReference type="Gene3D" id="3.30.565.10">
    <property type="entry name" value="Histidine kinase-like ATPase, C-terminal domain"/>
    <property type="match status" value="1"/>
</dbReference>
<dbReference type="InterPro" id="IPR001789">
    <property type="entry name" value="Sig_transdc_resp-reg_receiver"/>
</dbReference>
<sequence length="679" mass="73321">MAGYADVPPGSLLDAAPDAIVGVRPDGRIVLVNAQAEWLFGYSREELVGQPVEILVPEVFRAAHPARRGAYLADPRPRPMGAGMELAALRRDGTQFPAEISLSAVRTADGTFVTAAIRDVTSRKRAEAMFRGLLEAAPDAIVGVRPDGRIALVNAQAERLFGYGRDELVGQSVEILVPESARHLHPRHRERYFSDPRPRPMGAGMQLAARRRDGTEFPAEISLSALETEDGLLVSAAIRDVTDRLEAQAERERLRAQAERERLEVQLHQSQRLESLGQLAGGVAHDFNNLLAVIINYTTFVGEVVTDAAKIQGGRWESARQDIEQIQRAADRAAQLTHQLLAFGRREVVQPKPLDLNEVVHDMEQLLHRTLGEHVELHTSAHPDLWPVLADVGQIEQVLVNLAVNARDAMPGGGTLTIDTANVRVDEEAAATHPGSRPGRFVHLRVSDSGTGMRPDVVTRAFEPFFTTKAKGEGSGLGLATVYGIITQAGGHVEIISTVDVGTTVSAMLPAIEGAVSAIEEVAAAGELFGGETIMVVEDESAMRELTRRILARNGYRVITARSGPEAITMAQQLTVDIHLLLTDVVMPQVLGREVAERICLRRPGLRVLYMSGYAYPALAQNGTLAPGLALLTKPFSERVLLSKVREVLDAAPTPRPAPGQAPTQAGPYPLPWSADGGG</sequence>
<dbReference type="PROSITE" id="PS50112">
    <property type="entry name" value="PAS"/>
    <property type="match status" value="2"/>
</dbReference>
<keyword evidence="9" id="KW-0902">Two-component regulatory system</keyword>
<evidence type="ECO:0000256" key="10">
    <source>
        <dbReference type="PROSITE-ProRule" id="PRU00169"/>
    </source>
</evidence>
<dbReference type="GO" id="GO:0005886">
    <property type="term" value="C:plasma membrane"/>
    <property type="evidence" value="ECO:0007669"/>
    <property type="project" value="UniProtKB-SubCell"/>
</dbReference>
<evidence type="ECO:0000256" key="9">
    <source>
        <dbReference type="ARBA" id="ARBA00023012"/>
    </source>
</evidence>
<dbReference type="Pfam" id="PF00512">
    <property type="entry name" value="HisKA"/>
    <property type="match status" value="1"/>
</dbReference>
<dbReference type="PROSITE" id="PS50113">
    <property type="entry name" value="PAC"/>
    <property type="match status" value="2"/>
</dbReference>
<dbReference type="EMBL" id="FAOZ01000037">
    <property type="protein sequence ID" value="CUU60270.1"/>
    <property type="molecule type" value="Genomic_DNA"/>
</dbReference>
<evidence type="ECO:0000256" key="5">
    <source>
        <dbReference type="ARBA" id="ARBA00022679"/>
    </source>
</evidence>
<keyword evidence="18" id="KW-1185">Reference proteome</keyword>
<feature type="domain" description="PAC" evidence="16">
    <location>
        <begin position="82"/>
        <end position="132"/>
    </location>
</feature>
<dbReference type="AlphaFoldDB" id="A0A0S4QYS4"/>
<evidence type="ECO:0000256" key="2">
    <source>
        <dbReference type="ARBA" id="ARBA00004236"/>
    </source>
</evidence>
<dbReference type="InterPro" id="IPR003661">
    <property type="entry name" value="HisK_dim/P_dom"/>
</dbReference>
<dbReference type="PROSITE" id="PS50110">
    <property type="entry name" value="RESPONSE_REGULATORY"/>
    <property type="match status" value="1"/>
</dbReference>
<evidence type="ECO:0000256" key="12">
    <source>
        <dbReference type="SAM" id="MobiDB-lite"/>
    </source>
</evidence>
<dbReference type="InterPro" id="IPR000700">
    <property type="entry name" value="PAS-assoc_C"/>
</dbReference>
<dbReference type="InterPro" id="IPR036890">
    <property type="entry name" value="HATPase_C_sf"/>
</dbReference>
<evidence type="ECO:0000259" key="15">
    <source>
        <dbReference type="PROSITE" id="PS50112"/>
    </source>
</evidence>
<dbReference type="SUPFAM" id="SSF55785">
    <property type="entry name" value="PYP-like sensor domain (PAS domain)"/>
    <property type="match status" value="2"/>
</dbReference>
<dbReference type="Gene3D" id="3.40.50.2300">
    <property type="match status" value="1"/>
</dbReference>
<dbReference type="RefSeq" id="WP_091284970.1">
    <property type="nucleotide sequence ID" value="NZ_FAOZ01000037.1"/>
</dbReference>
<evidence type="ECO:0000313" key="17">
    <source>
        <dbReference type="EMBL" id="CUU60270.1"/>
    </source>
</evidence>
<dbReference type="InterPro" id="IPR013767">
    <property type="entry name" value="PAS_fold"/>
</dbReference>
<feature type="coiled-coil region" evidence="11">
    <location>
        <begin position="242"/>
        <end position="273"/>
    </location>
</feature>
<evidence type="ECO:0000256" key="6">
    <source>
        <dbReference type="ARBA" id="ARBA00022741"/>
    </source>
</evidence>